<comment type="caution">
    <text evidence="2">The sequence shown here is derived from an EMBL/GenBank/DDBJ whole genome shotgun (WGS) entry which is preliminary data.</text>
</comment>
<keyword evidence="1" id="KW-0534">Nitrate assimilation</keyword>
<proteinExistence type="predicted"/>
<dbReference type="RefSeq" id="WP_095820930.1">
    <property type="nucleotide sequence ID" value="NZ_NSGH01000001.1"/>
</dbReference>
<dbReference type="EMBL" id="NSGH01000001">
    <property type="protein sequence ID" value="PBB07015.1"/>
    <property type="molecule type" value="Genomic_DNA"/>
</dbReference>
<dbReference type="PANTHER" id="PTHR43680:SF2">
    <property type="entry name" value="NITRATE REDUCTASE MOLYBDENUM COFACTOR ASSEMBLY CHAPERONE NARJ"/>
    <property type="match status" value="1"/>
</dbReference>
<keyword evidence="3" id="KW-1185">Reference proteome</keyword>
<dbReference type="PANTHER" id="PTHR43680">
    <property type="entry name" value="NITRATE REDUCTASE MOLYBDENUM COFACTOR ASSEMBLY CHAPERONE"/>
    <property type="match status" value="1"/>
</dbReference>
<protein>
    <submittedName>
        <fullName evidence="2">Nitrate reductase</fullName>
    </submittedName>
</protein>
<dbReference type="Proteomes" id="UP000217561">
    <property type="component" value="Unassembled WGS sequence"/>
</dbReference>
<organism evidence="2 3">
    <name type="scientific">Salimicrobium humidisoli</name>
    <dbReference type="NCBI Taxonomy" id="2029857"/>
    <lineage>
        <taxon>Bacteria</taxon>
        <taxon>Bacillati</taxon>
        <taxon>Bacillota</taxon>
        <taxon>Bacilli</taxon>
        <taxon>Bacillales</taxon>
        <taxon>Bacillaceae</taxon>
        <taxon>Salimicrobium</taxon>
    </lineage>
</organism>
<dbReference type="Pfam" id="PF02613">
    <property type="entry name" value="Nitrate_red_del"/>
    <property type="match status" value="1"/>
</dbReference>
<dbReference type="SUPFAM" id="SSF89155">
    <property type="entry name" value="TorD-like"/>
    <property type="match status" value="1"/>
</dbReference>
<dbReference type="InterPro" id="IPR036411">
    <property type="entry name" value="TorD-like_sf"/>
</dbReference>
<reference evidence="2 3" key="1">
    <citation type="submission" date="2017-08" db="EMBL/GenBank/DDBJ databases">
        <title>Salimicrobium alkalisoli sp. nov., isolated from saline alkaline soil.</title>
        <authorList>
            <person name="Zhang G."/>
            <person name="Xiong Q."/>
        </authorList>
    </citation>
    <scope>NUCLEOTIDE SEQUENCE [LARGE SCALE GENOMIC DNA]</scope>
    <source>
        <strain evidence="2 3">WN024</strain>
    </source>
</reference>
<evidence type="ECO:0000313" key="2">
    <source>
        <dbReference type="EMBL" id="PBB07015.1"/>
    </source>
</evidence>
<dbReference type="InterPro" id="IPR003765">
    <property type="entry name" value="NO3_reductase_chaperone_NarJ"/>
</dbReference>
<name>A0ABX4HWD1_9BACI</name>
<evidence type="ECO:0000313" key="3">
    <source>
        <dbReference type="Proteomes" id="UP000217561"/>
    </source>
</evidence>
<sequence length="189" mass="22451">MIDLKKLDEQRSAFAYYSHHLAYPEPGIFDEEFLRASFTPEDPGYRGAETYWKNMRKWSHAEVQEYYTATFDFEKSLTLYMTFAKFEDSKERGQMLARLKVMYEMYGLNMPKGELSDFLPLMCEFVHIGDWLEDERSRQSFALLFAVLEDGTFHLREALEKHDHPYLPLVKSLRRTLRSCVKEEEVSVQ</sequence>
<dbReference type="InterPro" id="IPR020945">
    <property type="entry name" value="DMSO/NO3_reduct_chaperone"/>
</dbReference>
<evidence type="ECO:0000256" key="1">
    <source>
        <dbReference type="ARBA" id="ARBA00023063"/>
    </source>
</evidence>
<accession>A0ABX4HWD1</accession>
<gene>
    <name evidence="2" type="ORF">CKW00_00745</name>
</gene>